<reference evidence="9 10" key="1">
    <citation type="submission" date="2020-01" db="EMBL/GenBank/DDBJ databases">
        <title>Anaeroalcalibacter tamaniensis gen. nov., sp. nov., moderately halophilic strictly anaerobic fermenter bacterium from mud volcano of Taman peninsula.</title>
        <authorList>
            <person name="Frolova A."/>
            <person name="Merkel A.Y."/>
            <person name="Slobodkin A.I."/>
        </authorList>
    </citation>
    <scope>NUCLEOTIDE SEQUENCE [LARGE SCALE GENOMIC DNA]</scope>
    <source>
        <strain evidence="9 10">F-3ap</strain>
    </source>
</reference>
<dbReference type="InterPro" id="IPR013011">
    <property type="entry name" value="PTS_EIIB_2"/>
</dbReference>
<keyword evidence="1" id="KW-0808">Transferase</keyword>
<dbReference type="PANTHER" id="PTHR30185:SF18">
    <property type="entry name" value="TRANSCRIPTIONAL REGULATOR MTLR"/>
    <property type="match status" value="1"/>
</dbReference>
<dbReference type="InterPro" id="IPR036095">
    <property type="entry name" value="PTS_EIIB-like_sf"/>
</dbReference>
<comment type="caution">
    <text evidence="9">The sequence shown here is derived from an EMBL/GenBank/DDBJ whole genome shotgun (WGS) entry which is preliminary data.</text>
</comment>
<feature type="domain" description="PRD" evidence="8">
    <location>
        <begin position="322"/>
        <end position="429"/>
    </location>
</feature>
<dbReference type="SUPFAM" id="SSF63520">
    <property type="entry name" value="PTS-regulatory domain, PRD"/>
    <property type="match status" value="2"/>
</dbReference>
<dbReference type="SUPFAM" id="SSF55804">
    <property type="entry name" value="Phoshotransferase/anion transport protein"/>
    <property type="match status" value="1"/>
</dbReference>
<organism evidence="9 10">
    <name type="scientific">Anaerotalea alkaliphila</name>
    <dbReference type="NCBI Taxonomy" id="2662126"/>
    <lineage>
        <taxon>Bacteria</taxon>
        <taxon>Bacillati</taxon>
        <taxon>Bacillota</taxon>
        <taxon>Clostridia</taxon>
        <taxon>Eubacteriales</taxon>
        <taxon>Anaerotalea</taxon>
    </lineage>
</organism>
<dbReference type="Gene3D" id="3.40.930.10">
    <property type="entry name" value="Mannitol-specific EII, Chain A"/>
    <property type="match status" value="1"/>
</dbReference>
<evidence type="ECO:0000259" key="7">
    <source>
        <dbReference type="PROSITE" id="PS51099"/>
    </source>
</evidence>
<evidence type="ECO:0000256" key="4">
    <source>
        <dbReference type="ARBA" id="ARBA00023159"/>
    </source>
</evidence>
<dbReference type="AlphaFoldDB" id="A0A7X5KLM4"/>
<dbReference type="Gene3D" id="1.10.1790.10">
    <property type="entry name" value="PRD domain"/>
    <property type="match status" value="2"/>
</dbReference>
<keyword evidence="5" id="KW-0804">Transcription</keyword>
<dbReference type="InterPro" id="IPR011608">
    <property type="entry name" value="PRD"/>
</dbReference>
<accession>A0A7X5KLM4</accession>
<dbReference type="InterPro" id="IPR050661">
    <property type="entry name" value="BglG_antiterminators"/>
</dbReference>
<dbReference type="PANTHER" id="PTHR30185">
    <property type="entry name" value="CRYPTIC BETA-GLUCOSIDE BGL OPERON ANTITERMINATOR"/>
    <property type="match status" value="1"/>
</dbReference>
<evidence type="ECO:0000256" key="1">
    <source>
        <dbReference type="ARBA" id="ARBA00022679"/>
    </source>
</evidence>
<dbReference type="Pfam" id="PF00874">
    <property type="entry name" value="PRD"/>
    <property type="match status" value="2"/>
</dbReference>
<dbReference type="PROSITE" id="PS51372">
    <property type="entry name" value="PRD_2"/>
    <property type="match status" value="2"/>
</dbReference>
<evidence type="ECO:0000256" key="5">
    <source>
        <dbReference type="ARBA" id="ARBA00023163"/>
    </source>
</evidence>
<dbReference type="Pfam" id="PF05043">
    <property type="entry name" value="Mga"/>
    <property type="match status" value="1"/>
</dbReference>
<dbReference type="GO" id="GO:0006355">
    <property type="term" value="P:regulation of DNA-templated transcription"/>
    <property type="evidence" value="ECO:0007669"/>
    <property type="project" value="InterPro"/>
</dbReference>
<keyword evidence="10" id="KW-1185">Reference proteome</keyword>
<dbReference type="InterPro" id="IPR036634">
    <property type="entry name" value="PRD_sf"/>
</dbReference>
<feature type="domain" description="PRD" evidence="8">
    <location>
        <begin position="209"/>
        <end position="314"/>
    </location>
</feature>
<sequence>MKISARTKQIIQCLLGSGDAFVTVQWIGDRMGISARTVLRELPTAEKWLSQNGFLLEVKKGSGVQLVLTLEQKERLRSLLQLEKVDKEYTPEQRKTIILGELMLKQKITKLYYFASLLGVTEGTLSHDLNEVESWLARFDIRLERKPGLGIYITGEEKDIRRAGISLFYDNIDQARLHKMFLQKLQEDLAVEYDEDSMDVQIQERLLHLIDVELIPLLEEVVRQMEARIGYKLADDAFTALVVHLAIAIQRIRGDEQITMDPAILEQLKQSREYAIARELVEPIAETVGIRMPEEEAGYIAMHLQGGRSRATQSDIAGISMTQDFRLIRIGKEIMRIAEEETGQYLEENERLLVGLVRHLGPAITRIRHNMEIRNPLQKDIETLYPKLTRIAQKCARAIEVQEKIQIPPAEVAYIAMHIGAALEQNRRKNLTKFRVAVACASGIAVSRMLSTRIEKEFGNIDVVDVISTVNIDRDSLHEKGVDLIVSTLPIPGMDIPVLVVGPFLDEEEQKKLQDFIRCGLPSSMDAPAYREQDAYSTLRRLGLYHKKIMGLLEGFRLMEGVDGGDMESVIALAAETFAAEGEGGDKVARLREDLLQREAQGSTILESKGIMILHCRSEGVDRIRFAVLRLGREREVANTKGKTVPVRTMAVLLAPRDEPKPGLEILSEITRGIVEEEEFSTGMREGMQETLENHLSRLLLGFYRQKMEMK</sequence>
<dbReference type="PROSITE" id="PS51099">
    <property type="entry name" value="PTS_EIIB_TYPE_2"/>
    <property type="match status" value="1"/>
</dbReference>
<dbReference type="RefSeq" id="WP_162369716.1">
    <property type="nucleotide sequence ID" value="NZ_JAAEEH010000008.1"/>
</dbReference>
<dbReference type="PROSITE" id="PS51094">
    <property type="entry name" value="PTS_EIIA_TYPE_2"/>
    <property type="match status" value="1"/>
</dbReference>
<dbReference type="CDD" id="cd05568">
    <property type="entry name" value="PTS_IIB_bgl_like"/>
    <property type="match status" value="1"/>
</dbReference>
<keyword evidence="2" id="KW-0677">Repeat</keyword>
<dbReference type="InterPro" id="IPR002178">
    <property type="entry name" value="PTS_EIIA_type-2_dom"/>
</dbReference>
<dbReference type="GO" id="GO:0009401">
    <property type="term" value="P:phosphoenolpyruvate-dependent sugar phosphotransferase system"/>
    <property type="evidence" value="ECO:0007669"/>
    <property type="project" value="InterPro"/>
</dbReference>
<evidence type="ECO:0000313" key="10">
    <source>
        <dbReference type="Proteomes" id="UP000461585"/>
    </source>
</evidence>
<evidence type="ECO:0000259" key="8">
    <source>
        <dbReference type="PROSITE" id="PS51372"/>
    </source>
</evidence>
<proteinExistence type="predicted"/>
<dbReference type="GO" id="GO:0008982">
    <property type="term" value="F:protein-N(PI)-phosphohistidine-sugar phosphotransferase activity"/>
    <property type="evidence" value="ECO:0007669"/>
    <property type="project" value="InterPro"/>
</dbReference>
<evidence type="ECO:0000256" key="3">
    <source>
        <dbReference type="ARBA" id="ARBA00023015"/>
    </source>
</evidence>
<protein>
    <submittedName>
        <fullName evidence="9">Transcription antiterminator</fullName>
    </submittedName>
</protein>
<evidence type="ECO:0000256" key="2">
    <source>
        <dbReference type="ARBA" id="ARBA00022737"/>
    </source>
</evidence>
<evidence type="ECO:0000313" key="9">
    <source>
        <dbReference type="EMBL" id="NDL66991.1"/>
    </source>
</evidence>
<dbReference type="Pfam" id="PF00359">
    <property type="entry name" value="PTS_EIIA_2"/>
    <property type="match status" value="1"/>
</dbReference>
<dbReference type="SUPFAM" id="SSF52794">
    <property type="entry name" value="PTS system IIB component-like"/>
    <property type="match status" value="1"/>
</dbReference>
<dbReference type="InterPro" id="IPR016152">
    <property type="entry name" value="PTrfase/Anion_transptr"/>
</dbReference>
<feature type="domain" description="PTS EIIA type-2" evidence="6">
    <location>
        <begin position="551"/>
        <end position="699"/>
    </location>
</feature>
<name>A0A7X5KLM4_9FIRM</name>
<evidence type="ECO:0000259" key="6">
    <source>
        <dbReference type="PROSITE" id="PS51094"/>
    </source>
</evidence>
<feature type="domain" description="PTS EIIB type-2" evidence="7">
    <location>
        <begin position="434"/>
        <end position="525"/>
    </location>
</feature>
<dbReference type="Gene3D" id="3.40.50.2300">
    <property type="match status" value="1"/>
</dbReference>
<gene>
    <name evidence="9" type="ORF">GXN74_04410</name>
</gene>
<dbReference type="EMBL" id="JAAEEH010000008">
    <property type="protein sequence ID" value="NDL66991.1"/>
    <property type="molecule type" value="Genomic_DNA"/>
</dbReference>
<dbReference type="InterPro" id="IPR007737">
    <property type="entry name" value="Mga_HTH"/>
</dbReference>
<keyword evidence="4" id="KW-0010">Activator</keyword>
<keyword evidence="3" id="KW-0805">Transcription regulation</keyword>
<dbReference type="Proteomes" id="UP000461585">
    <property type="component" value="Unassembled WGS sequence"/>
</dbReference>